<comment type="similarity">
    <text evidence="1">Belongs to the protein kinase superfamily. CAMK Ser/Thr protein kinase family. NIM1 subfamily.</text>
</comment>
<dbReference type="EMBL" id="ML977320">
    <property type="protein sequence ID" value="KAF2116737.1"/>
    <property type="molecule type" value="Genomic_DNA"/>
</dbReference>
<evidence type="ECO:0000256" key="4">
    <source>
        <dbReference type="ARBA" id="ARBA00022553"/>
    </source>
</evidence>
<evidence type="ECO:0000256" key="9">
    <source>
        <dbReference type="ARBA" id="ARBA00047899"/>
    </source>
</evidence>
<proteinExistence type="inferred from homology"/>
<organism evidence="13 14">
    <name type="scientific">Lophiotrema nucula</name>
    <dbReference type="NCBI Taxonomy" id="690887"/>
    <lineage>
        <taxon>Eukaryota</taxon>
        <taxon>Fungi</taxon>
        <taxon>Dikarya</taxon>
        <taxon>Ascomycota</taxon>
        <taxon>Pezizomycotina</taxon>
        <taxon>Dothideomycetes</taxon>
        <taxon>Pleosporomycetidae</taxon>
        <taxon>Pleosporales</taxon>
        <taxon>Lophiotremataceae</taxon>
        <taxon>Lophiotrema</taxon>
    </lineage>
</organism>
<dbReference type="GO" id="GO:0035556">
    <property type="term" value="P:intracellular signal transduction"/>
    <property type="evidence" value="ECO:0007669"/>
    <property type="project" value="TreeGrafter"/>
</dbReference>
<evidence type="ECO:0000256" key="6">
    <source>
        <dbReference type="ARBA" id="ARBA00022741"/>
    </source>
</evidence>
<feature type="region of interest" description="Disordered" evidence="11">
    <location>
        <begin position="944"/>
        <end position="977"/>
    </location>
</feature>
<dbReference type="Gene3D" id="3.30.310.220">
    <property type="entry name" value="Fungal kinase associated-1 domain"/>
    <property type="match status" value="1"/>
</dbReference>
<sequence length="1302" mass="146068">MDHTYYGRPPPRRKVLGDATSRANEDNSSFRRRMDKPSREAIATSSPRPLPHNESLVPNGTLAVRHQPQPSPENKRLSTVIDDECRPHNSKRDSTISNASTNASGTGRRRKTHIGLWQLGKTIGRGGCSRVRVVRHSVTGEYGAAKIISKAMADKVRALSLANLIKSAEQEPSMFPNGKVIPFGLEREIVIMKLLDHPNIVRLHDVWENRNELYLIMEFIQGGELFTYIGEQGQLHEIEVVHLFRQIVAALLYCHRLNIHHRDLKPENILLDRETKMIKLVDFGMAALQPVGKQLTTPCGSPHYAAPEVIRTQSYDGGKADVWSCGVILFVMLTGTPPFNYSGEEDDLKHLFRAIARADYQMPDFLSKEAQDLIRRILVPDPRHRISMDDIWDHKFLRKYDSELQFQGEKATRQHWVGPLPAITEWTQLDHNTLDREILRNLRTLWHSEKEKVLVQRLLSKEPNQEKYFYHALSKHRDETLENWSPNPHAVGYSNSDHHHYTKIAPTSADLLQLPSSRHKRSQSGFSILNDEHLYSQHSFYEAPSSDVSYDPFRASREPIIPGHSSVHHNVTVHRGSDGGSRRRPVTALGHRTGSSLRIQALRNSKRHSSGIISRGSSKRSTPSQRSLGAKRRSVSRSSLTSSHWPSSPPVAVRPSSMAKRGVSFSHLRRSSVASSSALQQSSIQGTPEPRRMFARTRNSQSPGTPSPRPTIQGSTPRPTPRTAASPMVPRLRMRKPESPSKYIQSEARKVSTELENIMDVAFNRSSVGSSVRTSGTDQTREVTEYDTPPTSFSNRDSGGSTIMTPNQKVILNRPLPPIPAKETPNTFIQRKLAETREEITRRLVEDGDSAAQFSDVLDHLERLMQPGGGGAKRTASAPTKSPEHNGALPVISEEVRSGEDLYHSHSSHYRAVTDPVRPLLQGRRAVTDHTTIRLVDQSPTPIPIAPLNIRKRSGASTLSRTTSANEAPTAHQPVRSYQGVQNDLLAARTNESGPSNTTTLAVPDKEPTIKKKKSSWFRRTPEEREQPQENQPQPQPKSTITRLQIPEQWQGLDDRMDRGASSSAGANGEVSKQMTKVSDTSSEFPMRNRGVSAEKNEGGGGRKGFLGLFGKKPKEDKGKRPMEIGCEYNACFPYIAANFSSSSILSGFDLDVEDAQNPTVIKPPEIQTNWLARFLHIKPANKVLCFQMGRGKVRSELVRLLRSWQRYGVRDVTFDRESNVINARVDKNNHLKIKPVSLVIELFAVLENGKRARLCLARFTQTRGAASSFRKVVEIVEDICKDNNYLVQDEQRKMAMCEILT</sequence>
<feature type="region of interest" description="Disordered" evidence="11">
    <location>
        <begin position="865"/>
        <end position="890"/>
    </location>
</feature>
<feature type="region of interest" description="Disordered" evidence="11">
    <location>
        <begin position="768"/>
        <end position="803"/>
    </location>
</feature>
<feature type="region of interest" description="Disordered" evidence="11">
    <location>
        <begin position="989"/>
        <end position="1120"/>
    </location>
</feature>
<feature type="compositionally biased region" description="Polar residues" evidence="11">
    <location>
        <begin position="990"/>
        <end position="1001"/>
    </location>
</feature>
<feature type="compositionally biased region" description="Polar residues" evidence="11">
    <location>
        <begin position="955"/>
        <end position="967"/>
    </location>
</feature>
<feature type="compositionally biased region" description="Low complexity" evidence="11">
    <location>
        <begin position="636"/>
        <end position="657"/>
    </location>
</feature>
<feature type="compositionally biased region" description="Basic and acidic residues" evidence="11">
    <location>
        <begin position="83"/>
        <end position="94"/>
    </location>
</feature>
<keyword evidence="4" id="KW-0597">Phosphoprotein</keyword>
<feature type="compositionally biased region" description="Polar residues" evidence="11">
    <location>
        <begin position="95"/>
        <end position="105"/>
    </location>
</feature>
<gene>
    <name evidence="13" type="ORF">BDV96DRAFT_34142</name>
</gene>
<dbReference type="SUPFAM" id="SSF56112">
    <property type="entry name" value="Protein kinase-like (PK-like)"/>
    <property type="match status" value="1"/>
</dbReference>
<dbReference type="PROSITE" id="PS50011">
    <property type="entry name" value="PROTEIN_KINASE_DOM"/>
    <property type="match status" value="1"/>
</dbReference>
<reference evidence="13" key="1">
    <citation type="journal article" date="2020" name="Stud. Mycol.">
        <title>101 Dothideomycetes genomes: a test case for predicting lifestyles and emergence of pathogens.</title>
        <authorList>
            <person name="Haridas S."/>
            <person name="Albert R."/>
            <person name="Binder M."/>
            <person name="Bloem J."/>
            <person name="Labutti K."/>
            <person name="Salamov A."/>
            <person name="Andreopoulos B."/>
            <person name="Baker S."/>
            <person name="Barry K."/>
            <person name="Bills G."/>
            <person name="Bluhm B."/>
            <person name="Cannon C."/>
            <person name="Castanera R."/>
            <person name="Culley D."/>
            <person name="Daum C."/>
            <person name="Ezra D."/>
            <person name="Gonzalez J."/>
            <person name="Henrissat B."/>
            <person name="Kuo A."/>
            <person name="Liang C."/>
            <person name="Lipzen A."/>
            <person name="Lutzoni F."/>
            <person name="Magnuson J."/>
            <person name="Mondo S."/>
            <person name="Nolan M."/>
            <person name="Ohm R."/>
            <person name="Pangilinan J."/>
            <person name="Park H.-J."/>
            <person name="Ramirez L."/>
            <person name="Alfaro M."/>
            <person name="Sun H."/>
            <person name="Tritt A."/>
            <person name="Yoshinaga Y."/>
            <person name="Zwiers L.-H."/>
            <person name="Turgeon B."/>
            <person name="Goodwin S."/>
            <person name="Spatafora J."/>
            <person name="Crous P."/>
            <person name="Grigoriev I."/>
        </authorList>
    </citation>
    <scope>NUCLEOTIDE SEQUENCE</scope>
    <source>
        <strain evidence="13">CBS 627.86</strain>
    </source>
</reference>
<accession>A0A6A5ZDB1</accession>
<feature type="compositionally biased region" description="Polar residues" evidence="11">
    <location>
        <begin position="1061"/>
        <end position="1084"/>
    </location>
</feature>
<dbReference type="Gene3D" id="1.10.510.10">
    <property type="entry name" value="Transferase(Phosphotransferase) domain 1"/>
    <property type="match status" value="1"/>
</dbReference>
<evidence type="ECO:0000256" key="7">
    <source>
        <dbReference type="ARBA" id="ARBA00022777"/>
    </source>
</evidence>
<name>A0A6A5ZDB1_9PLEO</name>
<dbReference type="FunFam" id="1.10.510.10:FF:002176">
    <property type="entry name" value="CAMK family protein kinase"/>
    <property type="match status" value="1"/>
</dbReference>
<feature type="compositionally biased region" description="Polar residues" evidence="11">
    <location>
        <begin position="789"/>
        <end position="803"/>
    </location>
</feature>
<dbReference type="PANTHER" id="PTHR24346:SF110">
    <property type="entry name" value="NON-SPECIFIC SERINE_THREONINE PROTEIN KINASE"/>
    <property type="match status" value="1"/>
</dbReference>
<comment type="catalytic activity">
    <reaction evidence="10">
        <text>L-seryl-[protein] + ATP = O-phospho-L-seryl-[protein] + ADP + H(+)</text>
        <dbReference type="Rhea" id="RHEA:17989"/>
        <dbReference type="Rhea" id="RHEA-COMP:9863"/>
        <dbReference type="Rhea" id="RHEA-COMP:11604"/>
        <dbReference type="ChEBI" id="CHEBI:15378"/>
        <dbReference type="ChEBI" id="CHEBI:29999"/>
        <dbReference type="ChEBI" id="CHEBI:30616"/>
        <dbReference type="ChEBI" id="CHEBI:83421"/>
        <dbReference type="ChEBI" id="CHEBI:456216"/>
        <dbReference type="EC" id="2.7.11.1"/>
    </reaction>
</comment>
<dbReference type="InterPro" id="IPR000719">
    <property type="entry name" value="Prot_kinase_dom"/>
</dbReference>
<dbReference type="OrthoDB" id="504170at2759"/>
<dbReference type="GO" id="GO:0005938">
    <property type="term" value="C:cell cortex"/>
    <property type="evidence" value="ECO:0007669"/>
    <property type="project" value="UniProtKB-ARBA"/>
</dbReference>
<feature type="compositionally biased region" description="Low complexity" evidence="11">
    <location>
        <begin position="715"/>
        <end position="727"/>
    </location>
</feature>
<keyword evidence="3" id="KW-0723">Serine/threonine-protein kinase</keyword>
<evidence type="ECO:0000256" key="5">
    <source>
        <dbReference type="ARBA" id="ARBA00022679"/>
    </source>
</evidence>
<evidence type="ECO:0000259" key="12">
    <source>
        <dbReference type="PROSITE" id="PS50011"/>
    </source>
</evidence>
<evidence type="ECO:0000313" key="14">
    <source>
        <dbReference type="Proteomes" id="UP000799770"/>
    </source>
</evidence>
<feature type="region of interest" description="Disordered" evidence="11">
    <location>
        <begin position="554"/>
        <end position="747"/>
    </location>
</feature>
<feature type="compositionally biased region" description="Polar residues" evidence="11">
    <location>
        <begin position="697"/>
        <end position="714"/>
    </location>
</feature>
<evidence type="ECO:0000256" key="10">
    <source>
        <dbReference type="ARBA" id="ARBA00048679"/>
    </source>
</evidence>
<keyword evidence="5" id="KW-0808">Transferase</keyword>
<evidence type="ECO:0000256" key="2">
    <source>
        <dbReference type="ARBA" id="ARBA00012513"/>
    </source>
</evidence>
<dbReference type="Proteomes" id="UP000799770">
    <property type="component" value="Unassembled WGS sequence"/>
</dbReference>
<evidence type="ECO:0000256" key="1">
    <source>
        <dbReference type="ARBA" id="ARBA00010791"/>
    </source>
</evidence>
<dbReference type="PANTHER" id="PTHR24346">
    <property type="entry name" value="MAP/MICROTUBULE AFFINITY-REGULATING KINASE"/>
    <property type="match status" value="1"/>
</dbReference>
<dbReference type="Pfam" id="PF00069">
    <property type="entry name" value="Pkinase"/>
    <property type="match status" value="1"/>
</dbReference>
<dbReference type="Pfam" id="PF16797">
    <property type="entry name" value="Fungal_KA1"/>
    <property type="match status" value="1"/>
</dbReference>
<feature type="compositionally biased region" description="Low complexity" evidence="11">
    <location>
        <begin position="671"/>
        <end position="683"/>
    </location>
</feature>
<feature type="region of interest" description="Disordered" evidence="11">
    <location>
        <begin position="1"/>
        <end position="109"/>
    </location>
</feature>
<keyword evidence="7" id="KW-0418">Kinase</keyword>
<dbReference type="EC" id="2.7.11.1" evidence="2"/>
<comment type="catalytic activity">
    <reaction evidence="9">
        <text>L-threonyl-[protein] + ATP = O-phospho-L-threonyl-[protein] + ADP + H(+)</text>
        <dbReference type="Rhea" id="RHEA:46608"/>
        <dbReference type="Rhea" id="RHEA-COMP:11060"/>
        <dbReference type="Rhea" id="RHEA-COMP:11605"/>
        <dbReference type="ChEBI" id="CHEBI:15378"/>
        <dbReference type="ChEBI" id="CHEBI:30013"/>
        <dbReference type="ChEBI" id="CHEBI:30616"/>
        <dbReference type="ChEBI" id="CHEBI:61977"/>
        <dbReference type="ChEBI" id="CHEBI:456216"/>
        <dbReference type="EC" id="2.7.11.1"/>
    </reaction>
</comment>
<feature type="compositionally biased region" description="Low complexity" evidence="11">
    <location>
        <begin position="768"/>
        <end position="777"/>
    </location>
</feature>
<dbReference type="PROSITE" id="PS00108">
    <property type="entry name" value="PROTEIN_KINASE_ST"/>
    <property type="match status" value="1"/>
</dbReference>
<dbReference type="SMART" id="SM00220">
    <property type="entry name" value="S_TKc"/>
    <property type="match status" value="1"/>
</dbReference>
<evidence type="ECO:0000313" key="13">
    <source>
        <dbReference type="EMBL" id="KAF2116737.1"/>
    </source>
</evidence>
<feature type="domain" description="Protein kinase" evidence="12">
    <location>
        <begin position="117"/>
        <end position="397"/>
    </location>
</feature>
<dbReference type="InterPro" id="IPR031850">
    <property type="entry name" value="Fungal_KA1_dom"/>
</dbReference>
<dbReference type="InterPro" id="IPR043024">
    <property type="entry name" value="KA1_sf_fungal"/>
</dbReference>
<keyword evidence="6" id="KW-0547">Nucleotide-binding</keyword>
<feature type="compositionally biased region" description="Low complexity" evidence="11">
    <location>
        <begin position="610"/>
        <end position="621"/>
    </location>
</feature>
<dbReference type="InterPro" id="IPR008271">
    <property type="entry name" value="Ser/Thr_kinase_AS"/>
</dbReference>
<protein>
    <recommendedName>
        <fullName evidence="2">non-specific serine/threonine protein kinase</fullName>
        <ecNumber evidence="2">2.7.11.1</ecNumber>
    </recommendedName>
</protein>
<evidence type="ECO:0000256" key="3">
    <source>
        <dbReference type="ARBA" id="ARBA00022527"/>
    </source>
</evidence>
<keyword evidence="8" id="KW-0067">ATP-binding</keyword>
<dbReference type="GO" id="GO:0005524">
    <property type="term" value="F:ATP binding"/>
    <property type="evidence" value="ECO:0007669"/>
    <property type="project" value="UniProtKB-KW"/>
</dbReference>
<dbReference type="GO" id="GO:0004674">
    <property type="term" value="F:protein serine/threonine kinase activity"/>
    <property type="evidence" value="ECO:0007669"/>
    <property type="project" value="UniProtKB-KW"/>
</dbReference>
<evidence type="ECO:0000256" key="8">
    <source>
        <dbReference type="ARBA" id="ARBA00022840"/>
    </source>
</evidence>
<keyword evidence="14" id="KW-1185">Reference proteome</keyword>
<evidence type="ECO:0000256" key="11">
    <source>
        <dbReference type="SAM" id="MobiDB-lite"/>
    </source>
</evidence>
<dbReference type="InterPro" id="IPR011009">
    <property type="entry name" value="Kinase-like_dom_sf"/>
</dbReference>